<organism evidence="1">
    <name type="scientific">marine metagenome</name>
    <dbReference type="NCBI Taxonomy" id="408172"/>
    <lineage>
        <taxon>unclassified sequences</taxon>
        <taxon>metagenomes</taxon>
        <taxon>ecological metagenomes</taxon>
    </lineage>
</organism>
<feature type="non-terminal residue" evidence="1">
    <location>
        <position position="24"/>
    </location>
</feature>
<dbReference type="AlphaFoldDB" id="A0A382CSK2"/>
<gene>
    <name evidence="1" type="ORF">METZ01_LOCUS181990</name>
</gene>
<reference evidence="1" key="1">
    <citation type="submission" date="2018-05" db="EMBL/GenBank/DDBJ databases">
        <authorList>
            <person name="Lanie J.A."/>
            <person name="Ng W.-L."/>
            <person name="Kazmierczak K.M."/>
            <person name="Andrzejewski T.M."/>
            <person name="Davidsen T.M."/>
            <person name="Wayne K.J."/>
            <person name="Tettelin H."/>
            <person name="Glass J.I."/>
            <person name="Rusch D."/>
            <person name="Podicherti R."/>
            <person name="Tsui H.-C.T."/>
            <person name="Winkler M.E."/>
        </authorList>
    </citation>
    <scope>NUCLEOTIDE SEQUENCE</scope>
</reference>
<dbReference type="EMBL" id="UINC01035936">
    <property type="protein sequence ID" value="SVB29136.1"/>
    <property type="molecule type" value="Genomic_DNA"/>
</dbReference>
<name>A0A382CSK2_9ZZZZ</name>
<evidence type="ECO:0000313" key="1">
    <source>
        <dbReference type="EMBL" id="SVB29136.1"/>
    </source>
</evidence>
<accession>A0A382CSK2</accession>
<sequence length="24" mass="2546">MIDLLEIAQTEADGGDLLEVLSSL</sequence>
<protein>
    <submittedName>
        <fullName evidence="1">Uncharacterized protein</fullName>
    </submittedName>
</protein>
<proteinExistence type="predicted"/>